<dbReference type="Pfam" id="PF03965">
    <property type="entry name" value="Penicillinase_R"/>
    <property type="match status" value="1"/>
</dbReference>
<dbReference type="RefSeq" id="WP_239102621.1">
    <property type="nucleotide sequence ID" value="NZ_BOMW01000021.1"/>
</dbReference>
<keyword evidence="4" id="KW-0804">Transcription</keyword>
<dbReference type="EMBL" id="BOMW01000021">
    <property type="protein sequence ID" value="GIF04832.1"/>
    <property type="molecule type" value="Genomic_DNA"/>
</dbReference>
<dbReference type="SUPFAM" id="SSF46785">
    <property type="entry name" value="Winged helix' DNA-binding domain"/>
    <property type="match status" value="1"/>
</dbReference>
<accession>A0A919N5N1</accession>
<name>A0A919N5N1_9ACTN</name>
<keyword evidence="2" id="KW-0805">Transcription regulation</keyword>
<evidence type="ECO:0000313" key="5">
    <source>
        <dbReference type="EMBL" id="GIF04832.1"/>
    </source>
</evidence>
<sequence length="122" mass="13259">MTKDRRRPGTLEAAVMASLWAADAPMTASQVQQQVGGDLAYNTVQTILIRLHEKGEVQRRRAGRGHEYWPVHDAATAAVAQMRAALPDGTDRHAVLRQFAESLDASDAALLRDLLADADRGA</sequence>
<keyword evidence="3" id="KW-0238">DNA-binding</keyword>
<evidence type="ECO:0000256" key="3">
    <source>
        <dbReference type="ARBA" id="ARBA00023125"/>
    </source>
</evidence>
<dbReference type="Gene3D" id="1.10.10.10">
    <property type="entry name" value="Winged helix-like DNA-binding domain superfamily/Winged helix DNA-binding domain"/>
    <property type="match status" value="1"/>
</dbReference>
<evidence type="ECO:0008006" key="7">
    <source>
        <dbReference type="Google" id="ProtNLM"/>
    </source>
</evidence>
<keyword evidence="6" id="KW-1185">Reference proteome</keyword>
<comment type="caution">
    <text evidence="5">The sequence shown here is derived from an EMBL/GenBank/DDBJ whole genome shotgun (WGS) entry which is preliminary data.</text>
</comment>
<dbReference type="InterPro" id="IPR005650">
    <property type="entry name" value="BlaI_family"/>
</dbReference>
<dbReference type="AlphaFoldDB" id="A0A919N5N1"/>
<dbReference type="GO" id="GO:0003677">
    <property type="term" value="F:DNA binding"/>
    <property type="evidence" value="ECO:0007669"/>
    <property type="project" value="UniProtKB-KW"/>
</dbReference>
<organism evidence="5 6">
    <name type="scientific">Actinoplanes siamensis</name>
    <dbReference type="NCBI Taxonomy" id="1223317"/>
    <lineage>
        <taxon>Bacteria</taxon>
        <taxon>Bacillati</taxon>
        <taxon>Actinomycetota</taxon>
        <taxon>Actinomycetes</taxon>
        <taxon>Micromonosporales</taxon>
        <taxon>Micromonosporaceae</taxon>
        <taxon>Actinoplanes</taxon>
    </lineage>
</organism>
<evidence type="ECO:0000313" key="6">
    <source>
        <dbReference type="Proteomes" id="UP000629619"/>
    </source>
</evidence>
<reference evidence="5" key="1">
    <citation type="submission" date="2021-01" db="EMBL/GenBank/DDBJ databases">
        <title>Whole genome shotgun sequence of Actinoplanes siamensis NBRC 109076.</title>
        <authorList>
            <person name="Komaki H."/>
            <person name="Tamura T."/>
        </authorList>
    </citation>
    <scope>NUCLEOTIDE SEQUENCE</scope>
    <source>
        <strain evidence="5">NBRC 109076</strain>
    </source>
</reference>
<protein>
    <recommendedName>
        <fullName evidence="7">Transcriptional regulator</fullName>
    </recommendedName>
</protein>
<evidence type="ECO:0000256" key="1">
    <source>
        <dbReference type="ARBA" id="ARBA00011046"/>
    </source>
</evidence>
<gene>
    <name evidence="5" type="ORF">Asi03nite_23700</name>
</gene>
<dbReference type="GO" id="GO:0045892">
    <property type="term" value="P:negative regulation of DNA-templated transcription"/>
    <property type="evidence" value="ECO:0007669"/>
    <property type="project" value="InterPro"/>
</dbReference>
<dbReference type="Proteomes" id="UP000629619">
    <property type="component" value="Unassembled WGS sequence"/>
</dbReference>
<dbReference type="InterPro" id="IPR036388">
    <property type="entry name" value="WH-like_DNA-bd_sf"/>
</dbReference>
<comment type="similarity">
    <text evidence="1">Belongs to the BlaI transcriptional regulatory family.</text>
</comment>
<dbReference type="InterPro" id="IPR036390">
    <property type="entry name" value="WH_DNA-bd_sf"/>
</dbReference>
<proteinExistence type="inferred from homology"/>
<evidence type="ECO:0000256" key="4">
    <source>
        <dbReference type="ARBA" id="ARBA00023163"/>
    </source>
</evidence>
<evidence type="ECO:0000256" key="2">
    <source>
        <dbReference type="ARBA" id="ARBA00023015"/>
    </source>
</evidence>